<evidence type="ECO:0000313" key="3">
    <source>
        <dbReference type="EMBL" id="MFC5460394.1"/>
    </source>
</evidence>
<dbReference type="Gene3D" id="3.40.50.1820">
    <property type="entry name" value="alpha/beta hydrolase"/>
    <property type="match status" value="1"/>
</dbReference>
<sequence length="331" mass="36223">MQRKSVDVNGITLSYLEAGEGPAILLCHGFPETSKSWHKQMPALAAAGFRVIAPDLRGYGESSCPESSDLYTIFHLVGDLVGLMDALSIQRTVIVGNDWGASVAWQMSLMRPDRIRGVVAFGVPLMARSPVPPTQMFPRTKEALFYTLYFQEPGLAERELERDVPTTLRRIYHAASGEAGPRQAGDGTPNPFGMVVPEHGMLQDLPEPVLLPAWLSSADFNAYAAAFARSGFRGGLNYYRNLDRNWQLQASLEGVRVEVPALFAIGSRDVGLSIPGMDHIIADMSKLAPRLRRCLTIDGAGHWIQQERADAVNSLILSFMSTLDDSTHALA</sequence>
<dbReference type="PRINTS" id="PR00111">
    <property type="entry name" value="ABHYDROLASE"/>
</dbReference>
<evidence type="ECO:0000259" key="2">
    <source>
        <dbReference type="Pfam" id="PF00561"/>
    </source>
</evidence>
<protein>
    <submittedName>
        <fullName evidence="3">Alpha/beta fold hydrolase</fullName>
    </submittedName>
</protein>
<evidence type="ECO:0000256" key="1">
    <source>
        <dbReference type="ARBA" id="ARBA00022801"/>
    </source>
</evidence>
<keyword evidence="4" id="KW-1185">Reference proteome</keyword>
<accession>A0ABW0L3Z5</accession>
<dbReference type="InterPro" id="IPR029058">
    <property type="entry name" value="AB_hydrolase_fold"/>
</dbReference>
<dbReference type="GO" id="GO:0016787">
    <property type="term" value="F:hydrolase activity"/>
    <property type="evidence" value="ECO:0007669"/>
    <property type="project" value="UniProtKB-KW"/>
</dbReference>
<proteinExistence type="predicted"/>
<reference evidence="4" key="1">
    <citation type="journal article" date="2019" name="Int. J. Syst. Evol. Microbiol.">
        <title>The Global Catalogue of Microorganisms (GCM) 10K type strain sequencing project: providing services to taxonomists for standard genome sequencing and annotation.</title>
        <authorList>
            <consortium name="The Broad Institute Genomics Platform"/>
            <consortium name="The Broad Institute Genome Sequencing Center for Infectious Disease"/>
            <person name="Wu L."/>
            <person name="Ma J."/>
        </authorList>
    </citation>
    <scope>NUCLEOTIDE SEQUENCE [LARGE SCALE GENOMIC DNA]</scope>
    <source>
        <strain evidence="4">KACC 12649</strain>
    </source>
</reference>
<dbReference type="Pfam" id="PF00561">
    <property type="entry name" value="Abhydrolase_1"/>
    <property type="match status" value="1"/>
</dbReference>
<gene>
    <name evidence="3" type="ORF">ACFPN5_11315</name>
</gene>
<feature type="domain" description="AB hydrolase-1" evidence="2">
    <location>
        <begin position="22"/>
        <end position="307"/>
    </location>
</feature>
<organism evidence="3 4">
    <name type="scientific">Massilia niabensis</name>
    <dbReference type="NCBI Taxonomy" id="544910"/>
    <lineage>
        <taxon>Bacteria</taxon>
        <taxon>Pseudomonadati</taxon>
        <taxon>Pseudomonadota</taxon>
        <taxon>Betaproteobacteria</taxon>
        <taxon>Burkholderiales</taxon>
        <taxon>Oxalobacteraceae</taxon>
        <taxon>Telluria group</taxon>
        <taxon>Massilia</taxon>
    </lineage>
</organism>
<name>A0ABW0L3Z5_9BURK</name>
<dbReference type="InterPro" id="IPR000073">
    <property type="entry name" value="AB_hydrolase_1"/>
</dbReference>
<dbReference type="Proteomes" id="UP001596050">
    <property type="component" value="Unassembled WGS sequence"/>
</dbReference>
<comment type="caution">
    <text evidence="3">The sequence shown here is derived from an EMBL/GenBank/DDBJ whole genome shotgun (WGS) entry which is preliminary data.</text>
</comment>
<dbReference type="EMBL" id="JBHSMU010000010">
    <property type="protein sequence ID" value="MFC5460394.1"/>
    <property type="molecule type" value="Genomic_DNA"/>
</dbReference>
<dbReference type="PRINTS" id="PR00412">
    <property type="entry name" value="EPOXHYDRLASE"/>
</dbReference>
<dbReference type="InterPro" id="IPR000639">
    <property type="entry name" value="Epox_hydrolase-like"/>
</dbReference>
<evidence type="ECO:0000313" key="4">
    <source>
        <dbReference type="Proteomes" id="UP001596050"/>
    </source>
</evidence>
<dbReference type="RefSeq" id="WP_379783221.1">
    <property type="nucleotide sequence ID" value="NZ_JBHSMU010000010.1"/>
</dbReference>
<dbReference type="PANTHER" id="PTHR43329">
    <property type="entry name" value="EPOXIDE HYDROLASE"/>
    <property type="match status" value="1"/>
</dbReference>
<keyword evidence="1 3" id="KW-0378">Hydrolase</keyword>
<dbReference type="SUPFAM" id="SSF53474">
    <property type="entry name" value="alpha/beta-Hydrolases"/>
    <property type="match status" value="1"/>
</dbReference>